<dbReference type="Proteomes" id="UP000246005">
    <property type="component" value="Unassembled WGS sequence"/>
</dbReference>
<feature type="domain" description="Agd3 CBM87" evidence="1">
    <location>
        <begin position="85"/>
        <end position="175"/>
    </location>
</feature>
<dbReference type="Pfam" id="PF25116">
    <property type="entry name" value="CBM87_Agd3"/>
    <property type="match status" value="1"/>
</dbReference>
<dbReference type="EMBL" id="QGHB01000003">
    <property type="protein sequence ID" value="PWK87984.1"/>
    <property type="molecule type" value="Genomic_DNA"/>
</dbReference>
<protein>
    <recommendedName>
        <fullName evidence="1">Agd3 CBM87 domain-containing protein</fullName>
    </recommendedName>
</protein>
<dbReference type="AlphaFoldDB" id="A0A316I5H9"/>
<reference evidence="2 3" key="1">
    <citation type="submission" date="2018-05" db="EMBL/GenBank/DDBJ databases">
        <title>Genomic Encyclopedia of Type Strains, Phase IV (KMG-IV): sequencing the most valuable type-strain genomes for metagenomic binning, comparative biology and taxonomic classification.</title>
        <authorList>
            <person name="Goeker M."/>
        </authorList>
    </citation>
    <scope>NUCLEOTIDE SEQUENCE [LARGE SCALE GENOMIC DNA]</scope>
    <source>
        <strain evidence="2 3">DSM 45480</strain>
    </source>
</reference>
<proteinExistence type="predicted"/>
<comment type="caution">
    <text evidence="2">The sequence shown here is derived from an EMBL/GenBank/DDBJ whole genome shotgun (WGS) entry which is preliminary data.</text>
</comment>
<name>A0A316I5H9_9PSEU</name>
<sequence>MTPKVIGPLLAAIALAITTITVLSPPGTDRAGRALQSADPVPYPLPAKRFVPVRAAQAPVGSGRRGDLVALRQLVVTTGEGDFGLETWKSVLDTIGTPYDVLNASTELLTPDRLVRPDGTGRYNGVLLTSSALLKAAPDGTYASALTPGQWEVLWDYERTYGVRQVSLNTHPSTSPEDLCLRVGDEGPVGGTAVEMALSAEGSAVFDHLRPDARIPLLRSYVHRARLAPGCAAEPVLTAGDAVLGVRSKAPDGRERLALTFSLGANDTTAHLLGPSLVRWAARGVLLGEQRHWFTVDVDDWFNSTARKHPDGTTDMFRLSGSDAKAASAQQRDLRARHPVAAEFTLTLPFNGSRLKPDAPASCDDPGTPDSLSSCSRELVREFRWVNHTATHPQMNHLSYDVSRTEISENLAIAAAAGLPVPASVLKTPEYSGLGVYTPDPGSLDPPTDFGLTGSNRAMLDAAHDAGVKYLQGNMSFAGHRPKCGNCGIYHPLRPELLVVPDWPTAIDFEATSPEEQTALFNRQYGRNGKADDHRDHDLTYEQVIDTEAEEAARHLMSGSAYAHTLHQGNLREYAPGRSLAFDWINATVAKYAALHRVPLLGPDWLTLARYVEARTAHFAALDAGRDAVWDRSTDAITYVPSAAGSLFLTGVRQREATEADQGGADESDTYGAATVAKIGLATNQTVVLTASPRP</sequence>
<evidence type="ECO:0000313" key="3">
    <source>
        <dbReference type="Proteomes" id="UP000246005"/>
    </source>
</evidence>
<dbReference type="RefSeq" id="WP_109635690.1">
    <property type="nucleotide sequence ID" value="NZ_QGHB01000003.1"/>
</dbReference>
<organism evidence="2 3">
    <name type="scientific">Lentzea atacamensis</name>
    <dbReference type="NCBI Taxonomy" id="531938"/>
    <lineage>
        <taxon>Bacteria</taxon>
        <taxon>Bacillati</taxon>
        <taxon>Actinomycetota</taxon>
        <taxon>Actinomycetes</taxon>
        <taxon>Pseudonocardiales</taxon>
        <taxon>Pseudonocardiaceae</taxon>
        <taxon>Lentzea</taxon>
    </lineage>
</organism>
<gene>
    <name evidence="2" type="ORF">C8D88_103180</name>
</gene>
<dbReference type="InterPro" id="IPR056827">
    <property type="entry name" value="CBM87_Agd3"/>
</dbReference>
<evidence type="ECO:0000259" key="1">
    <source>
        <dbReference type="Pfam" id="PF25116"/>
    </source>
</evidence>
<accession>A0A316I5H9</accession>
<evidence type="ECO:0000313" key="2">
    <source>
        <dbReference type="EMBL" id="PWK87984.1"/>
    </source>
</evidence>